<evidence type="ECO:0000313" key="4">
    <source>
        <dbReference type="EMBL" id="BCO36643.1"/>
    </source>
</evidence>
<dbReference type="AlphaFoldDB" id="A0A2G8B757"/>
<dbReference type="SUPFAM" id="SSF55811">
    <property type="entry name" value="Nudix"/>
    <property type="match status" value="1"/>
</dbReference>
<keyword evidence="3" id="KW-0460">Magnesium</keyword>
<evidence type="ECO:0000256" key="3">
    <source>
        <dbReference type="ARBA" id="ARBA00022842"/>
    </source>
</evidence>
<organism evidence="4 5">
    <name type="scientific">Mycobacterium heckeshornense</name>
    <dbReference type="NCBI Taxonomy" id="110505"/>
    <lineage>
        <taxon>Bacteria</taxon>
        <taxon>Bacillati</taxon>
        <taxon>Actinomycetota</taxon>
        <taxon>Actinomycetes</taxon>
        <taxon>Mycobacteriales</taxon>
        <taxon>Mycobacteriaceae</taxon>
        <taxon>Mycobacterium</taxon>
    </lineage>
</organism>
<dbReference type="EMBL" id="AP024237">
    <property type="protein sequence ID" value="BCO36643.1"/>
    <property type="molecule type" value="Genomic_DNA"/>
</dbReference>
<dbReference type="InterPro" id="IPR000086">
    <property type="entry name" value="NUDIX_hydrolase_dom"/>
</dbReference>
<dbReference type="PROSITE" id="PS51462">
    <property type="entry name" value="NUDIX"/>
    <property type="match status" value="1"/>
</dbReference>
<gene>
    <name evidence="4" type="ORF">MHEC_30760</name>
</gene>
<evidence type="ECO:0000313" key="5">
    <source>
        <dbReference type="Proteomes" id="UP000595446"/>
    </source>
</evidence>
<dbReference type="OrthoDB" id="3214694at2"/>
<dbReference type="InterPro" id="IPR020084">
    <property type="entry name" value="NUDIX_hydrolase_CS"/>
</dbReference>
<proteinExistence type="predicted"/>
<sequence>MVWGVVAIAVLVVVLVLFAAWVYQTANRLDRLHVRYDLSWQALDGALARRAVVARAIAVDAYGGGAEGKRLAALADAAERAPRHAREACENELSAALAMVDPAALPSALVAELADAEARVLLARRFHNDAVRDTLALRERPMVRLLRLGGTASLPTYFEIAERSHPVGHAAYGVSSQRTSARVVLLDDDGAVLLLCGSDPAVTDGSAPRWWFTVGGQVRPGEQLAQAAARELAEETGLRVDADDMIGPIWRRDAVFDFNGAVIDSQEFFFVYRTRRFEPTIAGRTELERRYIHAARWCTAADIAELAAAGETVYPLQLSELLADANALADRRIPQPRPRLQAIR</sequence>
<dbReference type="Proteomes" id="UP000595446">
    <property type="component" value="Chromosome"/>
</dbReference>
<dbReference type="CDD" id="cd04685">
    <property type="entry name" value="NUDIX_Hydrolase"/>
    <property type="match status" value="1"/>
</dbReference>
<dbReference type="InterPro" id="IPR015797">
    <property type="entry name" value="NUDIX_hydrolase-like_dom_sf"/>
</dbReference>
<dbReference type="PANTHER" id="PTHR43046">
    <property type="entry name" value="GDP-MANNOSE MANNOSYL HYDROLASE"/>
    <property type="match status" value="1"/>
</dbReference>
<keyword evidence="2" id="KW-0378">Hydrolase</keyword>
<protein>
    <submittedName>
        <fullName evidence="4">Membrane protein</fullName>
    </submittedName>
</protein>
<dbReference type="Gene3D" id="3.90.79.10">
    <property type="entry name" value="Nucleoside Triphosphate Pyrophosphohydrolase"/>
    <property type="match status" value="1"/>
</dbReference>
<dbReference type="Pfam" id="PF00293">
    <property type="entry name" value="NUDIX"/>
    <property type="match status" value="1"/>
</dbReference>
<dbReference type="RefSeq" id="WP_048892204.1">
    <property type="nucleotide sequence ID" value="NZ_AP024237.1"/>
</dbReference>
<accession>A0A2G8B757</accession>
<evidence type="ECO:0000256" key="2">
    <source>
        <dbReference type="ARBA" id="ARBA00022801"/>
    </source>
</evidence>
<comment type="cofactor">
    <cofactor evidence="1">
        <name>Mg(2+)</name>
        <dbReference type="ChEBI" id="CHEBI:18420"/>
    </cofactor>
</comment>
<evidence type="ECO:0000256" key="1">
    <source>
        <dbReference type="ARBA" id="ARBA00001946"/>
    </source>
</evidence>
<keyword evidence="5" id="KW-1185">Reference proteome</keyword>
<dbReference type="STRING" id="110505.ACT16_14605"/>
<dbReference type="PANTHER" id="PTHR43046:SF12">
    <property type="entry name" value="GDP-MANNOSE MANNOSYL HYDROLASE"/>
    <property type="match status" value="1"/>
</dbReference>
<dbReference type="PROSITE" id="PS00893">
    <property type="entry name" value="NUDIX_BOX"/>
    <property type="match status" value="1"/>
</dbReference>
<reference evidence="4 5" key="1">
    <citation type="submission" date="2020-12" db="EMBL/GenBank/DDBJ databases">
        <title>Complete genome sequence of Mycobacterium heckeshornense JCM 15655T, closely related to a pathogenic non-tuberculous mycobacterial species Mycobacterium xenopi.</title>
        <authorList>
            <person name="Yoshida M."/>
            <person name="Fukano H."/>
            <person name="Asakura T."/>
            <person name="Suzuki M."/>
            <person name="Hoshino Y."/>
        </authorList>
    </citation>
    <scope>NUCLEOTIDE SEQUENCE [LARGE SCALE GENOMIC DNA]</scope>
    <source>
        <strain evidence="4 5">JCM 15655</strain>
    </source>
</reference>
<name>A0A2G8B757_9MYCO</name>
<dbReference type="GO" id="GO:0016787">
    <property type="term" value="F:hydrolase activity"/>
    <property type="evidence" value="ECO:0007669"/>
    <property type="project" value="UniProtKB-KW"/>
</dbReference>